<keyword evidence="2" id="KW-1185">Reference proteome</keyword>
<proteinExistence type="predicted"/>
<evidence type="ECO:0000313" key="1">
    <source>
        <dbReference type="EMBL" id="GFH49918.1"/>
    </source>
</evidence>
<organism evidence="1 2">
    <name type="scientific">Chaetoceros tenuissimus</name>
    <dbReference type="NCBI Taxonomy" id="426638"/>
    <lineage>
        <taxon>Eukaryota</taxon>
        <taxon>Sar</taxon>
        <taxon>Stramenopiles</taxon>
        <taxon>Ochrophyta</taxon>
        <taxon>Bacillariophyta</taxon>
        <taxon>Coscinodiscophyceae</taxon>
        <taxon>Chaetocerotophycidae</taxon>
        <taxon>Chaetocerotales</taxon>
        <taxon>Chaetocerotaceae</taxon>
        <taxon>Chaetoceros</taxon>
    </lineage>
</organism>
<sequence>MDKSKDHLLGATSAISRDEQRVTEVIEQFRYRSNDPFISENERNTCREWVDRYSQPNIIEILQCRHYSRNKYGHRGGSLSSHGPNCFPLEQFLIETYKDIPRGPQGFTLPTDDNVLLHMISFLDYYTAHKMNLVSKRFNEIMNTFKSIRSTEMLACMPFTLDIMEEAKYEFDLPELSFSKSWHPRYEPKHRTILCDEAMEFANEKNFFEIYNESNIPAEIHSVALRTHYARECMGIYLSFTLSAIEEMILKNDVHRNGYISLDMPQFSEFSREECHPYIRFKILSRHQVTLQEAWELFVERIICDSDEYEYSERDVPRRYLLWSLLAAADPSSIHLSHVHAGCESGFRIHVFDHIALSFVIGGEKVEVVGRIEQYCSY</sequence>
<evidence type="ECO:0008006" key="3">
    <source>
        <dbReference type="Google" id="ProtNLM"/>
    </source>
</evidence>
<accession>A0AAD3CQB0</accession>
<reference evidence="1 2" key="1">
    <citation type="journal article" date="2021" name="Sci. Rep.">
        <title>The genome of the diatom Chaetoceros tenuissimus carries an ancient integrated fragment of an extant virus.</title>
        <authorList>
            <person name="Hongo Y."/>
            <person name="Kimura K."/>
            <person name="Takaki Y."/>
            <person name="Yoshida Y."/>
            <person name="Baba S."/>
            <person name="Kobayashi G."/>
            <person name="Nagasaki K."/>
            <person name="Hano T."/>
            <person name="Tomaru Y."/>
        </authorList>
    </citation>
    <scope>NUCLEOTIDE SEQUENCE [LARGE SCALE GENOMIC DNA]</scope>
    <source>
        <strain evidence="1 2">NIES-3715</strain>
    </source>
</reference>
<gene>
    <name evidence="1" type="ORF">CTEN210_06394</name>
</gene>
<comment type="caution">
    <text evidence="1">The sequence shown here is derived from an EMBL/GenBank/DDBJ whole genome shotgun (WGS) entry which is preliminary data.</text>
</comment>
<protein>
    <recommendedName>
        <fullName evidence="3">F-box domain-containing protein</fullName>
    </recommendedName>
</protein>
<dbReference type="Proteomes" id="UP001054902">
    <property type="component" value="Unassembled WGS sequence"/>
</dbReference>
<evidence type="ECO:0000313" key="2">
    <source>
        <dbReference type="Proteomes" id="UP001054902"/>
    </source>
</evidence>
<dbReference type="EMBL" id="BLLK01000038">
    <property type="protein sequence ID" value="GFH49918.1"/>
    <property type="molecule type" value="Genomic_DNA"/>
</dbReference>
<dbReference type="AlphaFoldDB" id="A0AAD3CQB0"/>
<name>A0AAD3CQB0_9STRA</name>